<keyword evidence="2" id="KW-1185">Reference proteome</keyword>
<dbReference type="OrthoDB" id="1953676at2"/>
<organism evidence="1 2">
    <name type="scientific">Anaeromicrobium sediminis</name>
    <dbReference type="NCBI Taxonomy" id="1478221"/>
    <lineage>
        <taxon>Bacteria</taxon>
        <taxon>Bacillati</taxon>
        <taxon>Bacillota</taxon>
        <taxon>Clostridia</taxon>
        <taxon>Peptostreptococcales</taxon>
        <taxon>Thermotaleaceae</taxon>
        <taxon>Anaeromicrobium</taxon>
    </lineage>
</organism>
<comment type="caution">
    <text evidence="1">The sequence shown here is derived from an EMBL/GenBank/DDBJ whole genome shotgun (WGS) entry which is preliminary data.</text>
</comment>
<dbReference type="InterPro" id="IPR027417">
    <property type="entry name" value="P-loop_NTPase"/>
</dbReference>
<dbReference type="EMBL" id="NIBG01000002">
    <property type="protein sequence ID" value="PAB60636.1"/>
    <property type="molecule type" value="Genomic_DNA"/>
</dbReference>
<name>A0A267MM69_9FIRM</name>
<dbReference type="AlphaFoldDB" id="A0A267MM69"/>
<dbReference type="Gene3D" id="3.40.50.300">
    <property type="entry name" value="P-loop containing nucleotide triphosphate hydrolases"/>
    <property type="match status" value="1"/>
</dbReference>
<protein>
    <recommendedName>
        <fullName evidence="3">Twitching motility protein PilT</fullName>
    </recommendedName>
</protein>
<evidence type="ECO:0008006" key="3">
    <source>
        <dbReference type="Google" id="ProtNLM"/>
    </source>
</evidence>
<dbReference type="Proteomes" id="UP000216024">
    <property type="component" value="Unassembled WGS sequence"/>
</dbReference>
<evidence type="ECO:0000313" key="2">
    <source>
        <dbReference type="Proteomes" id="UP000216024"/>
    </source>
</evidence>
<evidence type="ECO:0000313" key="1">
    <source>
        <dbReference type="EMBL" id="PAB60636.1"/>
    </source>
</evidence>
<accession>A0A267MM69</accession>
<reference evidence="1 2" key="1">
    <citation type="submission" date="2017-06" db="EMBL/GenBank/DDBJ databases">
        <title>Draft genome sequence of anaerobic fermentative bacterium Anaeromicrobium sediminis DY2726D isolated from West Pacific Ocean sediments.</title>
        <authorList>
            <person name="Zeng X."/>
        </authorList>
    </citation>
    <scope>NUCLEOTIDE SEQUENCE [LARGE SCALE GENOMIC DNA]</scope>
    <source>
        <strain evidence="1 2">DY2726D</strain>
    </source>
</reference>
<dbReference type="RefSeq" id="WP_095131076.1">
    <property type="nucleotide sequence ID" value="NZ_NIBG01000002.1"/>
</dbReference>
<proteinExistence type="predicted"/>
<sequence length="136" mass="15443">MIKLIAGEKGSGKTKKMIDMANEMVESTLGNVVFVDVNNKNMYNLKHDIRFVNIKEYNVNDMENLMSFISGIMCRDHDIDSIFIDGLLKLKSIEMNDILDNIDNIKSLSEKFDTNFVISLSCNEDNLPESLKELAS</sequence>
<dbReference type="SUPFAM" id="SSF52540">
    <property type="entry name" value="P-loop containing nucleoside triphosphate hydrolases"/>
    <property type="match status" value="1"/>
</dbReference>
<gene>
    <name evidence="1" type="ORF">CCE28_03590</name>
</gene>